<proteinExistence type="predicted"/>
<keyword evidence="1" id="KW-0812">Transmembrane</keyword>
<dbReference type="EMBL" id="CZQA01000001">
    <property type="protein sequence ID" value="CUS33015.1"/>
    <property type="molecule type" value="Genomic_DNA"/>
</dbReference>
<protein>
    <submittedName>
        <fullName evidence="2">Uncharacterized protein</fullName>
    </submittedName>
</protein>
<sequence>MSGYFVIAELVSGFVVETVCFLAGGVFMTRARNGTIEYIDVYGNYINLDERGSTRVG</sequence>
<keyword evidence="1" id="KW-1133">Transmembrane helix</keyword>
<evidence type="ECO:0000256" key="1">
    <source>
        <dbReference type="SAM" id="Phobius"/>
    </source>
</evidence>
<evidence type="ECO:0000313" key="2">
    <source>
        <dbReference type="EMBL" id="CUS33015.1"/>
    </source>
</evidence>
<feature type="transmembrane region" description="Helical" evidence="1">
    <location>
        <begin position="6"/>
        <end position="28"/>
    </location>
</feature>
<keyword evidence="3" id="KW-1185">Reference proteome</keyword>
<accession>A0A0S4L5U2</accession>
<dbReference type="Proteomes" id="UP000199032">
    <property type="component" value="Unassembled WGS sequence"/>
</dbReference>
<name>A0A0S4L5U2_9BACT</name>
<gene>
    <name evidence="2" type="ORF">COMA1_10934</name>
</gene>
<dbReference type="AlphaFoldDB" id="A0A0S4L5U2"/>
<keyword evidence="1" id="KW-0472">Membrane</keyword>
<organism evidence="2 3">
    <name type="scientific">Candidatus Nitrospira nitrosa</name>
    <dbReference type="NCBI Taxonomy" id="1742972"/>
    <lineage>
        <taxon>Bacteria</taxon>
        <taxon>Pseudomonadati</taxon>
        <taxon>Nitrospirota</taxon>
        <taxon>Nitrospiria</taxon>
        <taxon>Nitrospirales</taxon>
        <taxon>Nitrospiraceae</taxon>
        <taxon>Nitrospira</taxon>
    </lineage>
</organism>
<evidence type="ECO:0000313" key="3">
    <source>
        <dbReference type="Proteomes" id="UP000199032"/>
    </source>
</evidence>
<reference evidence="2 3" key="1">
    <citation type="submission" date="2015-10" db="EMBL/GenBank/DDBJ databases">
        <authorList>
            <person name="Gilbert D.G."/>
        </authorList>
    </citation>
    <scope>NUCLEOTIDE SEQUENCE [LARGE SCALE GENOMIC DNA]</scope>
    <source>
        <strain evidence="2">COMA1</strain>
    </source>
</reference>